<gene>
    <name evidence="9" type="ORF">K1X11_016520</name>
</gene>
<dbReference type="PRINTS" id="PR00344">
    <property type="entry name" value="BCTRLSENSOR"/>
</dbReference>
<dbReference type="EMBL" id="CP139781">
    <property type="protein sequence ID" value="WRQ86421.1"/>
    <property type="molecule type" value="Genomic_DNA"/>
</dbReference>
<reference evidence="9 10" key="1">
    <citation type="submission" date="2023-12" db="EMBL/GenBank/DDBJ databases">
        <title>Description of an unclassified Opitutus bacterium of Verrucomicrobiota.</title>
        <authorList>
            <person name="Zhang D.-F."/>
        </authorList>
    </citation>
    <scope>NUCLEOTIDE SEQUENCE [LARGE SCALE GENOMIC DNA]</scope>
    <source>
        <strain evidence="9 10">WL0086</strain>
    </source>
</reference>
<accession>A0ABZ1C4K6</accession>
<dbReference type="InterPro" id="IPR001789">
    <property type="entry name" value="Sig_transdc_resp-reg_receiver"/>
</dbReference>
<feature type="modified residue" description="4-aspartylphosphate" evidence="6">
    <location>
        <position position="57"/>
    </location>
</feature>
<dbReference type="InterPro" id="IPR036097">
    <property type="entry name" value="HisK_dim/P_sf"/>
</dbReference>
<dbReference type="PROSITE" id="PS50109">
    <property type="entry name" value="HIS_KIN"/>
    <property type="match status" value="1"/>
</dbReference>
<evidence type="ECO:0000313" key="9">
    <source>
        <dbReference type="EMBL" id="WRQ86421.1"/>
    </source>
</evidence>
<dbReference type="Gene3D" id="1.10.287.130">
    <property type="match status" value="1"/>
</dbReference>
<dbReference type="RefSeq" id="WP_221031343.1">
    <property type="nucleotide sequence ID" value="NZ_CP139781.1"/>
</dbReference>
<feature type="domain" description="Response regulatory" evidence="8">
    <location>
        <begin position="8"/>
        <end position="124"/>
    </location>
</feature>
<dbReference type="Pfam" id="PF00072">
    <property type="entry name" value="Response_reg"/>
    <property type="match status" value="1"/>
</dbReference>
<comment type="catalytic activity">
    <reaction evidence="1">
        <text>ATP + protein L-histidine = ADP + protein N-phospho-L-histidine.</text>
        <dbReference type="EC" id="2.7.13.3"/>
    </reaction>
</comment>
<dbReference type="SMART" id="SM00448">
    <property type="entry name" value="REC"/>
    <property type="match status" value="1"/>
</dbReference>
<dbReference type="PROSITE" id="PS50110">
    <property type="entry name" value="RESPONSE_REGULATORY"/>
    <property type="match status" value="1"/>
</dbReference>
<dbReference type="Pfam" id="PF00512">
    <property type="entry name" value="HisKA"/>
    <property type="match status" value="1"/>
</dbReference>
<sequence>MNSGERHRILVVEDHSPTRGLLERILREVGYAVDSAADGADGLKRAREVHPDLVITDLVMPRLDGHTFVRQLREMPDFKAVPVIVLTGRNDNSAMRTAMRRGADDYIYKPFETDDLLQSVAVRLERKDLVDELSAFAHTVAHDLRSPISVLLGRLELAEGLLDDTCPPRLRAHLEGAQEASNRLNTIIDEILMLTSLRQETVEPEPLDMGEIVQEAIARTETTLHRNDATVNVADDWPVALGYAPWVVHLWSNFISNAAKYGGESPHIDLLAETHPDKRCVRFIVRDHGAGIEPAMLTKMFTAFSKIPQHRHKGHGLGLSIVRRIVSQLHGRCGVDSPPGEGASFWFELPAASA</sequence>
<dbReference type="InterPro" id="IPR036890">
    <property type="entry name" value="HATPase_C_sf"/>
</dbReference>
<dbReference type="Proteomes" id="UP000738431">
    <property type="component" value="Chromosome"/>
</dbReference>
<evidence type="ECO:0000256" key="6">
    <source>
        <dbReference type="PROSITE-ProRule" id="PRU00169"/>
    </source>
</evidence>
<evidence type="ECO:0000256" key="3">
    <source>
        <dbReference type="ARBA" id="ARBA00022553"/>
    </source>
</evidence>
<dbReference type="EC" id="2.7.13.3" evidence="2"/>
<dbReference type="SUPFAM" id="SSF52172">
    <property type="entry name" value="CheY-like"/>
    <property type="match status" value="1"/>
</dbReference>
<organism evidence="9 10">
    <name type="scientific">Actomonas aquatica</name>
    <dbReference type="NCBI Taxonomy" id="2866162"/>
    <lineage>
        <taxon>Bacteria</taxon>
        <taxon>Pseudomonadati</taxon>
        <taxon>Verrucomicrobiota</taxon>
        <taxon>Opitutia</taxon>
        <taxon>Opitutales</taxon>
        <taxon>Opitutaceae</taxon>
        <taxon>Actomonas</taxon>
    </lineage>
</organism>
<protein>
    <recommendedName>
        <fullName evidence="2">histidine kinase</fullName>
        <ecNumber evidence="2">2.7.13.3</ecNumber>
    </recommendedName>
</protein>
<evidence type="ECO:0000256" key="5">
    <source>
        <dbReference type="ARBA" id="ARBA00022777"/>
    </source>
</evidence>
<dbReference type="InterPro" id="IPR005467">
    <property type="entry name" value="His_kinase_dom"/>
</dbReference>
<dbReference type="Gene3D" id="3.30.565.10">
    <property type="entry name" value="Histidine kinase-like ATPase, C-terminal domain"/>
    <property type="match status" value="1"/>
</dbReference>
<dbReference type="InterPro" id="IPR003594">
    <property type="entry name" value="HATPase_dom"/>
</dbReference>
<dbReference type="PANTHER" id="PTHR43047">
    <property type="entry name" value="TWO-COMPONENT HISTIDINE PROTEIN KINASE"/>
    <property type="match status" value="1"/>
</dbReference>
<evidence type="ECO:0000313" key="10">
    <source>
        <dbReference type="Proteomes" id="UP000738431"/>
    </source>
</evidence>
<keyword evidence="4" id="KW-0808">Transferase</keyword>
<evidence type="ECO:0000256" key="4">
    <source>
        <dbReference type="ARBA" id="ARBA00022679"/>
    </source>
</evidence>
<keyword evidence="3 6" id="KW-0597">Phosphoprotein</keyword>
<dbReference type="InterPro" id="IPR003661">
    <property type="entry name" value="HisK_dim/P_dom"/>
</dbReference>
<dbReference type="SMART" id="SM00388">
    <property type="entry name" value="HisKA"/>
    <property type="match status" value="1"/>
</dbReference>
<evidence type="ECO:0000256" key="1">
    <source>
        <dbReference type="ARBA" id="ARBA00000085"/>
    </source>
</evidence>
<evidence type="ECO:0000259" key="7">
    <source>
        <dbReference type="PROSITE" id="PS50109"/>
    </source>
</evidence>
<keyword evidence="10" id="KW-1185">Reference proteome</keyword>
<dbReference type="SUPFAM" id="SSF47384">
    <property type="entry name" value="Homodimeric domain of signal transducing histidine kinase"/>
    <property type="match status" value="1"/>
</dbReference>
<dbReference type="CDD" id="cd00156">
    <property type="entry name" value="REC"/>
    <property type="match status" value="1"/>
</dbReference>
<name>A0ABZ1C4K6_9BACT</name>
<dbReference type="InterPro" id="IPR004358">
    <property type="entry name" value="Sig_transdc_His_kin-like_C"/>
</dbReference>
<proteinExistence type="predicted"/>
<feature type="domain" description="Histidine kinase" evidence="7">
    <location>
        <begin position="139"/>
        <end position="353"/>
    </location>
</feature>
<evidence type="ECO:0000259" key="8">
    <source>
        <dbReference type="PROSITE" id="PS50110"/>
    </source>
</evidence>
<keyword evidence="5" id="KW-0418">Kinase</keyword>
<dbReference type="Gene3D" id="3.40.50.2300">
    <property type="match status" value="1"/>
</dbReference>
<dbReference type="Pfam" id="PF02518">
    <property type="entry name" value="HATPase_c"/>
    <property type="match status" value="1"/>
</dbReference>
<dbReference type="SMART" id="SM00387">
    <property type="entry name" value="HATPase_c"/>
    <property type="match status" value="1"/>
</dbReference>
<evidence type="ECO:0000256" key="2">
    <source>
        <dbReference type="ARBA" id="ARBA00012438"/>
    </source>
</evidence>
<dbReference type="SUPFAM" id="SSF55874">
    <property type="entry name" value="ATPase domain of HSP90 chaperone/DNA topoisomerase II/histidine kinase"/>
    <property type="match status" value="1"/>
</dbReference>
<dbReference type="CDD" id="cd00082">
    <property type="entry name" value="HisKA"/>
    <property type="match status" value="1"/>
</dbReference>
<dbReference type="PANTHER" id="PTHR43047:SF72">
    <property type="entry name" value="OSMOSENSING HISTIDINE PROTEIN KINASE SLN1"/>
    <property type="match status" value="1"/>
</dbReference>
<dbReference type="InterPro" id="IPR011006">
    <property type="entry name" value="CheY-like_superfamily"/>
</dbReference>